<dbReference type="Pfam" id="PF00931">
    <property type="entry name" value="NB-ARC"/>
    <property type="match status" value="1"/>
</dbReference>
<dbReference type="GO" id="GO:0006915">
    <property type="term" value="P:apoptotic process"/>
    <property type="evidence" value="ECO:0007669"/>
    <property type="project" value="UniProtKB-ARBA"/>
</dbReference>
<evidence type="ECO:0000313" key="3">
    <source>
        <dbReference type="Proteomes" id="UP000054097"/>
    </source>
</evidence>
<protein>
    <recommendedName>
        <fullName evidence="1">NB-ARC domain-containing protein</fullName>
    </recommendedName>
</protein>
<dbReference type="EMBL" id="KN824324">
    <property type="protein sequence ID" value="KIM24436.1"/>
    <property type="molecule type" value="Genomic_DNA"/>
</dbReference>
<proteinExistence type="predicted"/>
<evidence type="ECO:0000313" key="2">
    <source>
        <dbReference type="EMBL" id="KIM24436.1"/>
    </source>
</evidence>
<dbReference type="PANTHER" id="PTHR22845">
    <property type="entry name" value="APOPTOTIC PROTEASE-ACTIVATING FACTOR 1"/>
    <property type="match status" value="1"/>
</dbReference>
<evidence type="ECO:0000259" key="1">
    <source>
        <dbReference type="Pfam" id="PF00931"/>
    </source>
</evidence>
<dbReference type="STRING" id="933852.A0A0C3AYU0"/>
<reference evidence="2 3" key="1">
    <citation type="submission" date="2014-04" db="EMBL/GenBank/DDBJ databases">
        <authorList>
            <consortium name="DOE Joint Genome Institute"/>
            <person name="Kuo A."/>
            <person name="Zuccaro A."/>
            <person name="Kohler A."/>
            <person name="Nagy L.G."/>
            <person name="Floudas D."/>
            <person name="Copeland A."/>
            <person name="Barry K.W."/>
            <person name="Cichocki N."/>
            <person name="Veneault-Fourrey C."/>
            <person name="LaButti K."/>
            <person name="Lindquist E.A."/>
            <person name="Lipzen A."/>
            <person name="Lundell T."/>
            <person name="Morin E."/>
            <person name="Murat C."/>
            <person name="Sun H."/>
            <person name="Tunlid A."/>
            <person name="Henrissat B."/>
            <person name="Grigoriev I.V."/>
            <person name="Hibbett D.S."/>
            <person name="Martin F."/>
            <person name="Nordberg H.P."/>
            <person name="Cantor M.N."/>
            <person name="Hua S.X."/>
        </authorList>
    </citation>
    <scope>NUCLEOTIDE SEQUENCE [LARGE SCALE GENOMIC DNA]</scope>
    <source>
        <strain evidence="2 3">MAFF 305830</strain>
    </source>
</reference>
<dbReference type="SUPFAM" id="SSF52540">
    <property type="entry name" value="P-loop containing nucleoside triphosphate hydrolases"/>
    <property type="match status" value="1"/>
</dbReference>
<dbReference type="InterPro" id="IPR002182">
    <property type="entry name" value="NB-ARC"/>
</dbReference>
<dbReference type="OrthoDB" id="4487085at2759"/>
<dbReference type="Gene3D" id="3.40.50.300">
    <property type="entry name" value="P-loop containing nucleotide triphosphate hydrolases"/>
    <property type="match status" value="1"/>
</dbReference>
<keyword evidence="3" id="KW-1185">Reference proteome</keyword>
<reference evidence="3" key="2">
    <citation type="submission" date="2015-01" db="EMBL/GenBank/DDBJ databases">
        <title>Evolutionary Origins and Diversification of the Mycorrhizal Mutualists.</title>
        <authorList>
            <consortium name="DOE Joint Genome Institute"/>
            <consortium name="Mycorrhizal Genomics Consortium"/>
            <person name="Kohler A."/>
            <person name="Kuo A."/>
            <person name="Nagy L.G."/>
            <person name="Floudas D."/>
            <person name="Copeland A."/>
            <person name="Barry K.W."/>
            <person name="Cichocki N."/>
            <person name="Veneault-Fourrey C."/>
            <person name="LaButti K."/>
            <person name="Lindquist E.A."/>
            <person name="Lipzen A."/>
            <person name="Lundell T."/>
            <person name="Morin E."/>
            <person name="Murat C."/>
            <person name="Riley R."/>
            <person name="Ohm R."/>
            <person name="Sun H."/>
            <person name="Tunlid A."/>
            <person name="Henrissat B."/>
            <person name="Grigoriev I.V."/>
            <person name="Hibbett D.S."/>
            <person name="Martin F."/>
        </authorList>
    </citation>
    <scope>NUCLEOTIDE SEQUENCE [LARGE SCALE GENOMIC DNA]</scope>
    <source>
        <strain evidence="3">MAFF 305830</strain>
    </source>
</reference>
<feature type="domain" description="NB-ARC" evidence="1">
    <location>
        <begin position="95"/>
        <end position="238"/>
    </location>
</feature>
<feature type="non-terminal residue" evidence="2">
    <location>
        <position position="442"/>
    </location>
</feature>
<organism evidence="2 3">
    <name type="scientific">Serendipita vermifera MAFF 305830</name>
    <dbReference type="NCBI Taxonomy" id="933852"/>
    <lineage>
        <taxon>Eukaryota</taxon>
        <taxon>Fungi</taxon>
        <taxon>Dikarya</taxon>
        <taxon>Basidiomycota</taxon>
        <taxon>Agaricomycotina</taxon>
        <taxon>Agaricomycetes</taxon>
        <taxon>Sebacinales</taxon>
        <taxon>Serendipitaceae</taxon>
        <taxon>Serendipita</taxon>
    </lineage>
</organism>
<dbReference type="GO" id="GO:0043531">
    <property type="term" value="F:ADP binding"/>
    <property type="evidence" value="ECO:0007669"/>
    <property type="project" value="InterPro"/>
</dbReference>
<gene>
    <name evidence="2" type="ORF">M408DRAFT_75976</name>
</gene>
<sequence>MQEWHDLGVIDAHTASHLVSTVISEALEGTVRRLQERAGTVTLSQFSKYTPVWCKVRLLNLPLILDHISSIKAAAKRAPPVSPHFVLRQRPWGTMVKHLVTTPSSRQKILPITGIGGCGKTQIVSYFLREYPNLYAQTIYVDASSSSNIKAHLQTWARTLGDGHERDVWEDAMRSLNGVSRGEQWILIFDNADDPELNLSPFLPTNMGVTIIITSRNHALGNLSPTTHLELGEMTEDEAVAAMLQAARRELPLRDEEMRSVQQLLKELGCLAVAVVQAGTYCHQFSSSTGGVFRPYTFTQYLGLFKSHRAGLMKKAEPASLDNYQRGVYTTLDLSYNALIQESRDLLHILSLFHHIDIPLAAFARAAENDFEDSVDYHPRDSSHETTISTLKRLLFQDMEWSELHLQEIIQALRSFSLVTASSMNDSLFLQLHPLVQSWCRD</sequence>
<dbReference type="GO" id="GO:0005829">
    <property type="term" value="C:cytosol"/>
    <property type="evidence" value="ECO:0007669"/>
    <property type="project" value="UniProtKB-ARBA"/>
</dbReference>
<dbReference type="InterPro" id="IPR027417">
    <property type="entry name" value="P-loop_NTPase"/>
</dbReference>
<accession>A0A0C3AYU0</accession>
<dbReference type="AlphaFoldDB" id="A0A0C3AYU0"/>
<name>A0A0C3AYU0_SERVB</name>
<dbReference type="HOGENOM" id="CLU_000288_125_0_1"/>
<dbReference type="Proteomes" id="UP000054097">
    <property type="component" value="Unassembled WGS sequence"/>
</dbReference>
<dbReference type="PANTHER" id="PTHR22845:SF5">
    <property type="entry name" value="APOPTOTIC PROTEASE-ACTIVATING FACTOR 1"/>
    <property type="match status" value="1"/>
</dbReference>